<evidence type="ECO:0000313" key="8">
    <source>
        <dbReference type="Proteomes" id="UP000297872"/>
    </source>
</evidence>
<dbReference type="EC" id="3.2.2.9" evidence="2"/>
<dbReference type="PANTHER" id="PTHR46832">
    <property type="entry name" value="5'-METHYLTHIOADENOSINE/S-ADENOSYLHOMOCYSTEINE NUCLEOSIDASE"/>
    <property type="match status" value="1"/>
</dbReference>
<evidence type="ECO:0000256" key="5">
    <source>
        <dbReference type="ARBA" id="ARBA00023167"/>
    </source>
</evidence>
<dbReference type="UniPathway" id="UPA00904">
    <property type="reaction ID" value="UER00871"/>
</dbReference>
<dbReference type="InterPro" id="IPR000845">
    <property type="entry name" value="Nucleoside_phosphorylase_d"/>
</dbReference>
<dbReference type="GO" id="GO:0019509">
    <property type="term" value="P:L-methionine salvage from methylthioadenosine"/>
    <property type="evidence" value="ECO:0007669"/>
    <property type="project" value="UniProtKB-UniPathway"/>
</dbReference>
<evidence type="ECO:0000256" key="3">
    <source>
        <dbReference type="ARBA" id="ARBA00022605"/>
    </source>
</evidence>
<keyword evidence="3" id="KW-0028">Amino-acid biosynthesis</keyword>
<dbReference type="SUPFAM" id="SSF53167">
    <property type="entry name" value="Purine and uridine phosphorylases"/>
    <property type="match status" value="1"/>
</dbReference>
<dbReference type="GO" id="GO:0019284">
    <property type="term" value="P:L-methionine salvage from S-adenosylmethionine"/>
    <property type="evidence" value="ECO:0007669"/>
    <property type="project" value="TreeGrafter"/>
</dbReference>
<keyword evidence="8" id="KW-1185">Reference proteome</keyword>
<dbReference type="GO" id="GO:0008782">
    <property type="term" value="F:adenosylhomocysteine nucleosidase activity"/>
    <property type="evidence" value="ECO:0007669"/>
    <property type="project" value="UniProtKB-EC"/>
</dbReference>
<dbReference type="EMBL" id="SGVY01000011">
    <property type="protein sequence ID" value="TFH82645.1"/>
    <property type="molecule type" value="Genomic_DNA"/>
</dbReference>
<dbReference type="InterPro" id="IPR035994">
    <property type="entry name" value="Nucleoside_phosphorylase_sf"/>
</dbReference>
<dbReference type="CDD" id="cd09008">
    <property type="entry name" value="MTAN"/>
    <property type="match status" value="1"/>
</dbReference>
<dbReference type="NCBIfam" id="NF004079">
    <property type="entry name" value="PRK05584.1"/>
    <property type="match status" value="1"/>
</dbReference>
<dbReference type="GeneID" id="302994830"/>
<dbReference type="GO" id="GO:0008930">
    <property type="term" value="F:methylthioadenosine nucleosidase activity"/>
    <property type="evidence" value="ECO:0007669"/>
    <property type="project" value="InterPro"/>
</dbReference>
<proteinExistence type="predicted"/>
<dbReference type="NCBIfam" id="TIGR01704">
    <property type="entry name" value="MTA_SAH-Nsdase"/>
    <property type="match status" value="1"/>
</dbReference>
<dbReference type="AlphaFoldDB" id="A0A4Y8VQC0"/>
<dbReference type="Pfam" id="PF01048">
    <property type="entry name" value="PNP_UDP_1"/>
    <property type="match status" value="1"/>
</dbReference>
<evidence type="ECO:0000313" key="7">
    <source>
        <dbReference type="EMBL" id="TFH82645.1"/>
    </source>
</evidence>
<keyword evidence="7" id="KW-0326">Glycosidase</keyword>
<dbReference type="InterPro" id="IPR010049">
    <property type="entry name" value="MTA_SAH_Nsdase"/>
</dbReference>
<keyword evidence="4 7" id="KW-0378">Hydrolase</keyword>
<gene>
    <name evidence="7" type="ORF">EXN75_05905</name>
</gene>
<comment type="pathway">
    <text evidence="1">Amino-acid biosynthesis; L-methionine biosynthesis via salvage pathway; S-methyl-5-thio-alpha-D-ribose 1-phosphate from S-methyl-5'-thioadenosine (hydrolase route): step 1/2.</text>
</comment>
<dbReference type="GO" id="GO:0009164">
    <property type="term" value="P:nucleoside catabolic process"/>
    <property type="evidence" value="ECO:0007669"/>
    <property type="project" value="InterPro"/>
</dbReference>
<evidence type="ECO:0000256" key="1">
    <source>
        <dbReference type="ARBA" id="ARBA00004945"/>
    </source>
</evidence>
<protein>
    <recommendedName>
        <fullName evidence="2">adenosylhomocysteine nucleosidase</fullName>
        <ecNumber evidence="2">3.2.2.9</ecNumber>
    </recommendedName>
</protein>
<name>A0A4Y8VQC0_9BACT</name>
<dbReference type="Gene3D" id="3.40.50.1580">
    <property type="entry name" value="Nucleoside phosphorylase domain"/>
    <property type="match status" value="1"/>
</dbReference>
<accession>A0A4Y8VQC0</accession>
<evidence type="ECO:0000256" key="2">
    <source>
        <dbReference type="ARBA" id="ARBA00011974"/>
    </source>
</evidence>
<dbReference type="PANTHER" id="PTHR46832:SF1">
    <property type="entry name" value="5'-METHYLTHIOADENOSINE_S-ADENOSYLHOMOCYSTEINE NUCLEOSIDASE"/>
    <property type="match status" value="1"/>
</dbReference>
<dbReference type="OrthoDB" id="9792278at2"/>
<evidence type="ECO:0000256" key="4">
    <source>
        <dbReference type="ARBA" id="ARBA00022801"/>
    </source>
</evidence>
<organism evidence="7 8">
    <name type="scientific">Segatella hominis</name>
    <dbReference type="NCBI Taxonomy" id="2518605"/>
    <lineage>
        <taxon>Bacteria</taxon>
        <taxon>Pseudomonadati</taxon>
        <taxon>Bacteroidota</taxon>
        <taxon>Bacteroidia</taxon>
        <taxon>Bacteroidales</taxon>
        <taxon>Prevotellaceae</taxon>
        <taxon>Segatella</taxon>
    </lineage>
</organism>
<reference evidence="7 8" key="1">
    <citation type="submission" date="2019-02" db="EMBL/GenBank/DDBJ databases">
        <title>Draft Genome Sequence of the Prevotella sp. BCRC 81118, Isolated from Human Feces.</title>
        <authorList>
            <person name="Huang C.-H."/>
        </authorList>
    </citation>
    <scope>NUCLEOTIDE SEQUENCE [LARGE SCALE GENOMIC DNA]</scope>
    <source>
        <strain evidence="7 8">BCRC 81118</strain>
    </source>
</reference>
<keyword evidence="5" id="KW-0486">Methionine biosynthesis</keyword>
<dbReference type="Proteomes" id="UP000297872">
    <property type="component" value="Unassembled WGS sequence"/>
</dbReference>
<evidence type="ECO:0000259" key="6">
    <source>
        <dbReference type="Pfam" id="PF01048"/>
    </source>
</evidence>
<dbReference type="GO" id="GO:0005829">
    <property type="term" value="C:cytosol"/>
    <property type="evidence" value="ECO:0007669"/>
    <property type="project" value="TreeGrafter"/>
</dbReference>
<feature type="domain" description="Nucleoside phosphorylase" evidence="6">
    <location>
        <begin position="2"/>
        <end position="229"/>
    </location>
</feature>
<comment type="caution">
    <text evidence="7">The sequence shown here is derived from an EMBL/GenBank/DDBJ whole genome shotgun (WGS) entry which is preliminary data.</text>
</comment>
<sequence length="232" mass="25924">MKIGIIVAMDKEFTQLKTLLTESQTERKNHKDFVIGKIGNNEVVMQQCGIGKVNSTIGAVEMIDNYHPDLVISSGVAGGADINLNVTEVVVATECVYHDAYCGDECEFGQILGMPATFKTPKEYVEKALDINHLPDNIHPKIHAGQIVSGEWFVDSKEKMRSILEHFPHAMAVDMESCSIAQTCHIYKTPFISFRIISDVPLKDTKAQMYFDFWAKMAEGSFNVTKAFLEKL</sequence>
<dbReference type="RefSeq" id="WP_134843134.1">
    <property type="nucleotide sequence ID" value="NZ_SGVY01000011.1"/>
</dbReference>